<dbReference type="Pfam" id="PF00505">
    <property type="entry name" value="HMG_box"/>
    <property type="match status" value="2"/>
</dbReference>
<keyword evidence="1" id="KW-0238">DNA-binding</keyword>
<evidence type="ECO:0000259" key="4">
    <source>
        <dbReference type="PROSITE" id="PS50118"/>
    </source>
</evidence>
<feature type="region of interest" description="Disordered" evidence="3">
    <location>
        <begin position="391"/>
        <end position="452"/>
    </location>
</feature>
<evidence type="ECO:0000313" key="5">
    <source>
        <dbReference type="EMBL" id="KAL3694703.1"/>
    </source>
</evidence>
<feature type="region of interest" description="Disordered" evidence="3">
    <location>
        <begin position="1"/>
        <end position="21"/>
    </location>
</feature>
<feature type="DNA-binding region" description="HMG box" evidence="1">
    <location>
        <begin position="258"/>
        <end position="324"/>
    </location>
</feature>
<organism evidence="5 6">
    <name type="scientific">Riccia sorocarpa</name>
    <dbReference type="NCBI Taxonomy" id="122646"/>
    <lineage>
        <taxon>Eukaryota</taxon>
        <taxon>Viridiplantae</taxon>
        <taxon>Streptophyta</taxon>
        <taxon>Embryophyta</taxon>
        <taxon>Marchantiophyta</taxon>
        <taxon>Marchantiopsida</taxon>
        <taxon>Marchantiidae</taxon>
        <taxon>Marchantiales</taxon>
        <taxon>Ricciaceae</taxon>
        <taxon>Riccia</taxon>
    </lineage>
</organism>
<feature type="DNA-binding region" description="HMG box" evidence="1">
    <location>
        <begin position="441"/>
        <end position="504"/>
    </location>
</feature>
<gene>
    <name evidence="5" type="ORF">R1sor_008354</name>
</gene>
<feature type="domain" description="HMG box" evidence="4">
    <location>
        <begin position="441"/>
        <end position="504"/>
    </location>
</feature>
<name>A0ABD3HTJ2_9MARC</name>
<keyword evidence="2" id="KW-0175">Coiled coil</keyword>
<protein>
    <recommendedName>
        <fullName evidence="4">HMG box domain-containing protein</fullName>
    </recommendedName>
</protein>
<dbReference type="GO" id="GO:0003677">
    <property type="term" value="F:DNA binding"/>
    <property type="evidence" value="ECO:0007669"/>
    <property type="project" value="UniProtKB-UniRule"/>
</dbReference>
<feature type="DNA-binding region" description="HMG box" evidence="1">
    <location>
        <begin position="140"/>
        <end position="208"/>
    </location>
</feature>
<feature type="compositionally biased region" description="Basic residues" evidence="3">
    <location>
        <begin position="400"/>
        <end position="409"/>
    </location>
</feature>
<dbReference type="SUPFAM" id="SSF47095">
    <property type="entry name" value="HMG-box"/>
    <property type="match status" value="3"/>
</dbReference>
<dbReference type="InterPro" id="IPR036910">
    <property type="entry name" value="HMG_box_dom_sf"/>
</dbReference>
<dbReference type="SMART" id="SM00398">
    <property type="entry name" value="HMG"/>
    <property type="match status" value="3"/>
</dbReference>
<evidence type="ECO:0000313" key="6">
    <source>
        <dbReference type="Proteomes" id="UP001633002"/>
    </source>
</evidence>
<dbReference type="EMBL" id="JBJQOH010000003">
    <property type="protein sequence ID" value="KAL3694703.1"/>
    <property type="molecule type" value="Genomic_DNA"/>
</dbReference>
<dbReference type="PANTHER" id="PTHR46912:SF1">
    <property type="entry name" value="HIGH MOBILITY GROUP B PROTEIN 13"/>
    <property type="match status" value="1"/>
</dbReference>
<reference evidence="5 6" key="1">
    <citation type="submission" date="2024-09" db="EMBL/GenBank/DDBJ databases">
        <title>Chromosome-scale assembly of Riccia sorocarpa.</title>
        <authorList>
            <person name="Paukszto L."/>
        </authorList>
    </citation>
    <scope>NUCLEOTIDE SEQUENCE [LARGE SCALE GENOMIC DNA]</scope>
    <source>
        <strain evidence="5">LP-2024</strain>
        <tissue evidence="5">Aerial parts of the thallus</tissue>
    </source>
</reference>
<evidence type="ECO:0000256" key="2">
    <source>
        <dbReference type="SAM" id="Coils"/>
    </source>
</evidence>
<feature type="domain" description="HMG box" evidence="4">
    <location>
        <begin position="140"/>
        <end position="208"/>
    </location>
</feature>
<feature type="compositionally biased region" description="Basic and acidic residues" evidence="3">
    <location>
        <begin position="413"/>
        <end position="427"/>
    </location>
</feature>
<feature type="coiled-coil region" evidence="2">
    <location>
        <begin position="31"/>
        <end position="100"/>
    </location>
</feature>
<keyword evidence="6" id="KW-1185">Reference proteome</keyword>
<dbReference type="InterPro" id="IPR009071">
    <property type="entry name" value="HMG_box_dom"/>
</dbReference>
<dbReference type="PANTHER" id="PTHR46912">
    <property type="entry name" value="HIGH MOBILITY GROUP B PROTEIN 13"/>
    <property type="match status" value="1"/>
</dbReference>
<dbReference type="GO" id="GO:0005634">
    <property type="term" value="C:nucleus"/>
    <property type="evidence" value="ECO:0007669"/>
    <property type="project" value="UniProtKB-UniRule"/>
</dbReference>
<dbReference type="CDD" id="cd00084">
    <property type="entry name" value="HMG-box_SF"/>
    <property type="match status" value="1"/>
</dbReference>
<evidence type="ECO:0000256" key="1">
    <source>
        <dbReference type="PROSITE-ProRule" id="PRU00267"/>
    </source>
</evidence>
<dbReference type="AlphaFoldDB" id="A0ABD3HTJ2"/>
<dbReference type="InterPro" id="IPR044601">
    <property type="entry name" value="HMGB6/HMGB13"/>
</dbReference>
<dbReference type="Proteomes" id="UP001633002">
    <property type="component" value="Unassembled WGS sequence"/>
</dbReference>
<proteinExistence type="predicted"/>
<feature type="domain" description="HMG box" evidence="4">
    <location>
        <begin position="258"/>
        <end position="324"/>
    </location>
</feature>
<keyword evidence="1" id="KW-0539">Nucleus</keyword>
<sequence length="517" mass="59671">MHPRAKTPGTSALAESTALHDEKENILSAPLSAAAQELEKVMRRIEAISVEKDRALQAVLDRETELQKKVEERQRLQYLLSANEQEQKELLERVRKLEKARDSEHFRPTILLMNMPSDSLPATARKDINKKIAAKNEFNVNEPKSPFLLWCKEHRKEVKQEYPEASFTQISKLLREKWKNLPQVDKVPFIVQYLVAKDAHRKGASKEKYEAVPVKVFKGGKDKQNLKGLLRQYLDHDSNSEEERGIKKLKKENDTEKPRKPTSGYFVYMNERKLQLRGEKMKVNEIRNLIREEWKVLDEEQKKPYQTVAAQDKTRYAAEMKAYKSKKTAELKKADIQENLMQKKAVRVKKGKIQGLEAVVVEDANNQNEQRPGLVTEGDDQHKNLEKAVKELEDKDHSKVLKGRGRKSVSPKEQVDHLKMTPEDLELRKKKGKAPVDPNMPTKPLPSKENGTAVKLDSVAASLDEINAMLAIKWQDMSNEEKHVWEDKAAEGSDKYDKEWKNIKARSRDLFLPRLPK</sequence>
<evidence type="ECO:0000256" key="3">
    <source>
        <dbReference type="SAM" id="MobiDB-lite"/>
    </source>
</evidence>
<dbReference type="PROSITE" id="PS50118">
    <property type="entry name" value="HMG_BOX_2"/>
    <property type="match status" value="3"/>
</dbReference>
<dbReference type="Gene3D" id="1.10.30.10">
    <property type="entry name" value="High mobility group box domain"/>
    <property type="match status" value="3"/>
</dbReference>
<comment type="caution">
    <text evidence="5">The sequence shown here is derived from an EMBL/GenBank/DDBJ whole genome shotgun (WGS) entry which is preliminary data.</text>
</comment>
<accession>A0ABD3HTJ2</accession>